<accession>A0A836BPB4</accession>
<dbReference type="EMBL" id="JAEHOE010000167">
    <property type="protein sequence ID" value="KAG2483747.1"/>
    <property type="molecule type" value="Genomic_DNA"/>
</dbReference>
<evidence type="ECO:0000313" key="7">
    <source>
        <dbReference type="EMBL" id="KAG2483747.1"/>
    </source>
</evidence>
<evidence type="ECO:0000256" key="2">
    <source>
        <dbReference type="ARBA" id="ARBA00022490"/>
    </source>
</evidence>
<protein>
    <recommendedName>
        <fullName evidence="5">Cytochrome c oxidase assembly protein COX19</fullName>
    </recommendedName>
</protein>
<organism evidence="7 8">
    <name type="scientific">Edaphochlamys debaryana</name>
    <dbReference type="NCBI Taxonomy" id="47281"/>
    <lineage>
        <taxon>Eukaryota</taxon>
        <taxon>Viridiplantae</taxon>
        <taxon>Chlorophyta</taxon>
        <taxon>core chlorophytes</taxon>
        <taxon>Chlorophyceae</taxon>
        <taxon>CS clade</taxon>
        <taxon>Chlamydomonadales</taxon>
        <taxon>Chlamydomonadales incertae sedis</taxon>
        <taxon>Edaphochlamys</taxon>
    </lineage>
</organism>
<keyword evidence="3" id="KW-1015">Disulfide bond</keyword>
<dbReference type="InterPro" id="IPR051383">
    <property type="entry name" value="COX19"/>
</dbReference>
<sequence>MSSAFGASRSKSRPPEKGVFPLDHFNECKAIAKAYLECLDEHDQQASKCEDLSRAYLECRMSKELMAKQDLADLGLLPVRPAAEAEAAEAEAKERAQARSR</sequence>
<dbReference type="PANTHER" id="PTHR21107">
    <property type="entry name" value="CYTOCHROME C OXIDASE ASSEMBLY PROTEIN COX19"/>
    <property type="match status" value="1"/>
</dbReference>
<evidence type="ECO:0000256" key="5">
    <source>
        <dbReference type="ARBA" id="ARBA00039385"/>
    </source>
</evidence>
<keyword evidence="8" id="KW-1185">Reference proteome</keyword>
<comment type="caution">
    <text evidence="7">The sequence shown here is derived from an EMBL/GenBank/DDBJ whole genome shotgun (WGS) entry which is preliminary data.</text>
</comment>
<dbReference type="Pfam" id="PF06747">
    <property type="entry name" value="CHCH"/>
    <property type="match status" value="1"/>
</dbReference>
<evidence type="ECO:0000256" key="3">
    <source>
        <dbReference type="ARBA" id="ARBA00023157"/>
    </source>
</evidence>
<dbReference type="Proteomes" id="UP000612055">
    <property type="component" value="Unassembled WGS sequence"/>
</dbReference>
<dbReference type="PANTHER" id="PTHR21107:SF2">
    <property type="entry name" value="CYTOCHROME C OXIDASE ASSEMBLY PROTEIN COX19"/>
    <property type="match status" value="1"/>
</dbReference>
<feature type="domain" description="CHCH" evidence="6">
    <location>
        <begin position="28"/>
        <end position="61"/>
    </location>
</feature>
<dbReference type="InterPro" id="IPR009069">
    <property type="entry name" value="Cys_alpha_HP_mot_SF"/>
</dbReference>
<evidence type="ECO:0000256" key="1">
    <source>
        <dbReference type="ARBA" id="ARBA00004496"/>
    </source>
</evidence>
<dbReference type="InterPro" id="IPR010625">
    <property type="entry name" value="CHCH"/>
</dbReference>
<evidence type="ECO:0000256" key="4">
    <source>
        <dbReference type="ARBA" id="ARBA00038223"/>
    </source>
</evidence>
<evidence type="ECO:0000313" key="8">
    <source>
        <dbReference type="Proteomes" id="UP000612055"/>
    </source>
</evidence>
<evidence type="ECO:0000259" key="6">
    <source>
        <dbReference type="Pfam" id="PF06747"/>
    </source>
</evidence>
<dbReference type="PROSITE" id="PS51808">
    <property type="entry name" value="CHCH"/>
    <property type="match status" value="1"/>
</dbReference>
<gene>
    <name evidence="7" type="ORF">HYH03_017402</name>
</gene>
<comment type="subcellular location">
    <subcellularLocation>
        <location evidence="1">Cytoplasm</location>
    </subcellularLocation>
</comment>
<dbReference type="AlphaFoldDB" id="A0A836BPB4"/>
<comment type="similarity">
    <text evidence="4">Belongs to the COX19 family.</text>
</comment>
<proteinExistence type="inferred from homology"/>
<dbReference type="GO" id="GO:0005758">
    <property type="term" value="C:mitochondrial intermembrane space"/>
    <property type="evidence" value="ECO:0007669"/>
    <property type="project" value="TreeGrafter"/>
</dbReference>
<dbReference type="GO" id="GO:0033617">
    <property type="term" value="P:mitochondrial respiratory chain complex IV assembly"/>
    <property type="evidence" value="ECO:0007669"/>
    <property type="project" value="TreeGrafter"/>
</dbReference>
<reference evidence="7" key="1">
    <citation type="journal article" date="2020" name="bioRxiv">
        <title>Comparative genomics of Chlamydomonas.</title>
        <authorList>
            <person name="Craig R.J."/>
            <person name="Hasan A.R."/>
            <person name="Ness R.W."/>
            <person name="Keightley P.D."/>
        </authorList>
    </citation>
    <scope>NUCLEOTIDE SEQUENCE</scope>
    <source>
        <strain evidence="7">CCAP 11/70</strain>
    </source>
</reference>
<dbReference type="OrthoDB" id="268594at2759"/>
<name>A0A836BPB4_9CHLO</name>
<keyword evidence="2" id="KW-0963">Cytoplasm</keyword>
<dbReference type="SUPFAM" id="SSF47072">
    <property type="entry name" value="Cysteine alpha-hairpin motif"/>
    <property type="match status" value="1"/>
</dbReference>